<dbReference type="Gene3D" id="3.15.10.10">
    <property type="entry name" value="Bactericidal permeability-increasing protein, domain 1"/>
    <property type="match status" value="1"/>
</dbReference>
<evidence type="ECO:0000259" key="1">
    <source>
        <dbReference type="Pfam" id="PF01273"/>
    </source>
</evidence>
<dbReference type="GeneTree" id="ENSGT01100000263546"/>
<dbReference type="AlphaFoldDB" id="A0A8C3W024"/>
<dbReference type="InterPro" id="IPR017942">
    <property type="entry name" value="Lipid-bd_serum_glycop_N"/>
</dbReference>
<organism evidence="2 3">
    <name type="scientific">Catagonus wagneri</name>
    <name type="common">Chacoan peccary</name>
    <dbReference type="NCBI Taxonomy" id="51154"/>
    <lineage>
        <taxon>Eukaryota</taxon>
        <taxon>Metazoa</taxon>
        <taxon>Chordata</taxon>
        <taxon>Craniata</taxon>
        <taxon>Vertebrata</taxon>
        <taxon>Euteleostomi</taxon>
        <taxon>Mammalia</taxon>
        <taxon>Eutheria</taxon>
        <taxon>Laurasiatheria</taxon>
        <taxon>Artiodactyla</taxon>
        <taxon>Suina</taxon>
        <taxon>Tayassuidae</taxon>
        <taxon>Catagonus</taxon>
    </lineage>
</organism>
<reference evidence="2" key="2">
    <citation type="submission" date="2025-09" db="UniProtKB">
        <authorList>
            <consortium name="Ensembl"/>
        </authorList>
    </citation>
    <scope>IDENTIFICATION</scope>
</reference>
<dbReference type="InterPro" id="IPR032946">
    <property type="entry name" value="Bpifa3"/>
</dbReference>
<protein>
    <recommendedName>
        <fullName evidence="1">Lipid-binding serum glycoprotein N-terminal domain-containing protein</fullName>
    </recommendedName>
</protein>
<proteinExistence type="predicted"/>
<dbReference type="InterPro" id="IPR017943">
    <property type="entry name" value="Bactericidal_perm-incr_a/b_dom"/>
</dbReference>
<evidence type="ECO:0000313" key="3">
    <source>
        <dbReference type="Proteomes" id="UP000694540"/>
    </source>
</evidence>
<dbReference type="PANTHER" id="PTHR47736:SF1">
    <property type="entry name" value="BPI FOLD-CONTAINING FAMILY A MEMBER 3"/>
    <property type="match status" value="1"/>
</dbReference>
<dbReference type="GO" id="GO:0008289">
    <property type="term" value="F:lipid binding"/>
    <property type="evidence" value="ECO:0007669"/>
    <property type="project" value="InterPro"/>
</dbReference>
<dbReference type="SUPFAM" id="SSF55394">
    <property type="entry name" value="Bactericidal permeability-increasing protein, BPI"/>
    <property type="match status" value="1"/>
</dbReference>
<dbReference type="Ensembl" id="ENSCWAT00000010114.1">
    <property type="protein sequence ID" value="ENSCWAP00000009314.1"/>
    <property type="gene ID" value="ENSCWAG00000007185.1"/>
</dbReference>
<dbReference type="Proteomes" id="UP000694540">
    <property type="component" value="Unplaced"/>
</dbReference>
<dbReference type="Pfam" id="PF01273">
    <property type="entry name" value="LBP_BPI_CETP"/>
    <property type="match status" value="1"/>
</dbReference>
<sequence>WGSPLLPGHHAVSLAPCPFPVIAQGLMKHNTEGRIQSIRLLDSLNASGQMAPGMVGWLIGSMSLQQHPECSANITNIQLDYGRIRMSFHKEWFSANISLEFDIDLRLPFNKQVVKIHTRMNLTVEFWLEKDQFGRRALVTGSCRVEPSSIPTTVLTEDISPKMRHCVRNLRENLGKVIPHLIESQVSLRKIFSPRASLSLRVGACICWHFSKELGFRTWEISIKIFSLKKNSGVPIVAQQKLIRLVSMRTQVLSLASLSGLGIQHCCEL</sequence>
<dbReference type="PANTHER" id="PTHR47736">
    <property type="entry name" value="BPI FOLD-CONTAINING FAMILY A MEMBER 3"/>
    <property type="match status" value="1"/>
</dbReference>
<evidence type="ECO:0000313" key="2">
    <source>
        <dbReference type="Ensembl" id="ENSCWAP00000009314.1"/>
    </source>
</evidence>
<reference evidence="2" key="1">
    <citation type="submission" date="2025-08" db="UniProtKB">
        <authorList>
            <consortium name="Ensembl"/>
        </authorList>
    </citation>
    <scope>IDENTIFICATION</scope>
</reference>
<name>A0A8C3W024_9CETA</name>
<feature type="domain" description="Lipid-binding serum glycoprotein N-terminal" evidence="1">
    <location>
        <begin position="25"/>
        <end position="187"/>
    </location>
</feature>
<accession>A0A8C3W024</accession>
<keyword evidence="3" id="KW-1185">Reference proteome</keyword>